<name>A0A699VW62_TANCI</name>
<dbReference type="AlphaFoldDB" id="A0A699VW62"/>
<feature type="non-terminal residue" evidence="2">
    <location>
        <position position="54"/>
    </location>
</feature>
<organism evidence="2">
    <name type="scientific">Tanacetum cinerariifolium</name>
    <name type="common">Dalmatian daisy</name>
    <name type="synonym">Chrysanthemum cinerariifolium</name>
    <dbReference type="NCBI Taxonomy" id="118510"/>
    <lineage>
        <taxon>Eukaryota</taxon>
        <taxon>Viridiplantae</taxon>
        <taxon>Streptophyta</taxon>
        <taxon>Embryophyta</taxon>
        <taxon>Tracheophyta</taxon>
        <taxon>Spermatophyta</taxon>
        <taxon>Magnoliopsida</taxon>
        <taxon>eudicotyledons</taxon>
        <taxon>Gunneridae</taxon>
        <taxon>Pentapetalae</taxon>
        <taxon>asterids</taxon>
        <taxon>campanulids</taxon>
        <taxon>Asterales</taxon>
        <taxon>Asteraceae</taxon>
        <taxon>Asteroideae</taxon>
        <taxon>Anthemideae</taxon>
        <taxon>Anthemidinae</taxon>
        <taxon>Tanacetum</taxon>
    </lineage>
</organism>
<dbReference type="InterPro" id="IPR013103">
    <property type="entry name" value="RVT_2"/>
</dbReference>
<gene>
    <name evidence="2" type="ORF">Tci_911771</name>
</gene>
<feature type="domain" description="Reverse transcriptase Ty1/copia-type" evidence="1">
    <location>
        <begin position="2"/>
        <end position="52"/>
    </location>
</feature>
<evidence type="ECO:0000313" key="2">
    <source>
        <dbReference type="EMBL" id="GFD39802.1"/>
    </source>
</evidence>
<proteinExistence type="predicted"/>
<protein>
    <submittedName>
        <fullName evidence="2">Gag-Pol polyprotein</fullName>
    </submittedName>
</protein>
<dbReference type="EMBL" id="BKCJ011522428">
    <property type="protein sequence ID" value="GFD39802.1"/>
    <property type="molecule type" value="Genomic_DNA"/>
</dbReference>
<comment type="caution">
    <text evidence="2">The sequence shown here is derived from an EMBL/GenBank/DDBJ whole genome shotgun (WGS) entry which is preliminary data.</text>
</comment>
<accession>A0A699VW62</accession>
<sequence length="54" mass="6214">MTVYKMDVKTAFLNGDLKKEVYVSQPKGFVDPDDPTYVYRLKKALYGLKQALRA</sequence>
<dbReference type="Pfam" id="PF07727">
    <property type="entry name" value="RVT_2"/>
    <property type="match status" value="1"/>
</dbReference>
<reference evidence="2" key="1">
    <citation type="journal article" date="2019" name="Sci. Rep.">
        <title>Draft genome of Tanacetum cinerariifolium, the natural source of mosquito coil.</title>
        <authorList>
            <person name="Yamashiro T."/>
            <person name="Shiraishi A."/>
            <person name="Satake H."/>
            <person name="Nakayama K."/>
        </authorList>
    </citation>
    <scope>NUCLEOTIDE SEQUENCE</scope>
</reference>
<evidence type="ECO:0000259" key="1">
    <source>
        <dbReference type="Pfam" id="PF07727"/>
    </source>
</evidence>